<name>A0ABY2UKZ9_9GAMM</name>
<gene>
    <name evidence="2" type="ORF">FDY93_02965</name>
</gene>
<reference evidence="2 3" key="1">
    <citation type="submission" date="2019-05" db="EMBL/GenBank/DDBJ databases">
        <title>Microbulbifer harenosus sp. nov., an alginate-degrading bacterium isolated from coastal sand.</title>
        <authorList>
            <person name="Huang H."/>
            <person name="Mo K."/>
            <person name="Bao S."/>
        </authorList>
    </citation>
    <scope>NUCLEOTIDE SEQUENCE [LARGE SCALE GENOMIC DNA]</scope>
    <source>
        <strain evidence="2 3">HB161719</strain>
    </source>
</reference>
<sequence length="397" mass="44482">MDDSLKNILLKDTLNTKLARFPGFGRPWRAALLLLCTFLGGCETVHFYSQAASGQLKILAGREPIDRLVADEHTDAKLRRQLHWVQAIRAYAGAELHLPVGRAYSEFTQLEGEYALWNLIAAPEFSLSPKRWCYPIAGCASYRGYFDKADAEVHAGRLRAEGYDVYLGPVPAYSTLGWFDDPVLSSFVNWQPDRLASLLFHELAHRRVYISGDTQFNESFATAVSRIALPDWRRRQGIPAPKVESVAQAQRVNSLMVSARKQLQQIYGSPLSDAEKREKKARTLQQLRHCYREVSKGWEQDEQFTKLVEKTNNATLALVSEYQSQVPAFAQLYRDSGSDWEAFYTAVEQLGALPKDRRKARLDALGKRAQSAGAGQTSSKNVTGPSLQSDTCMSAAN</sequence>
<protein>
    <recommendedName>
        <fullName evidence="4">Aminopeptidase</fullName>
    </recommendedName>
</protein>
<comment type="caution">
    <text evidence="2">The sequence shown here is derived from an EMBL/GenBank/DDBJ whole genome shotgun (WGS) entry which is preliminary data.</text>
</comment>
<evidence type="ECO:0000256" key="1">
    <source>
        <dbReference type="SAM" id="MobiDB-lite"/>
    </source>
</evidence>
<proteinExistence type="predicted"/>
<dbReference type="Pfam" id="PF10023">
    <property type="entry name" value="Aminopep"/>
    <property type="match status" value="1"/>
</dbReference>
<dbReference type="EMBL" id="VANI01000004">
    <property type="protein sequence ID" value="TLM79087.1"/>
    <property type="molecule type" value="Genomic_DNA"/>
</dbReference>
<dbReference type="RefSeq" id="WP_138234260.1">
    <property type="nucleotide sequence ID" value="NZ_CP185860.1"/>
</dbReference>
<evidence type="ECO:0008006" key="4">
    <source>
        <dbReference type="Google" id="ProtNLM"/>
    </source>
</evidence>
<keyword evidence="3" id="KW-1185">Reference proteome</keyword>
<feature type="region of interest" description="Disordered" evidence="1">
    <location>
        <begin position="364"/>
        <end position="397"/>
    </location>
</feature>
<organism evidence="2 3">
    <name type="scientific">Microbulbifer harenosus</name>
    <dbReference type="NCBI Taxonomy" id="2576840"/>
    <lineage>
        <taxon>Bacteria</taxon>
        <taxon>Pseudomonadati</taxon>
        <taxon>Pseudomonadota</taxon>
        <taxon>Gammaproteobacteria</taxon>
        <taxon>Cellvibrionales</taxon>
        <taxon>Microbulbiferaceae</taxon>
        <taxon>Microbulbifer</taxon>
    </lineage>
</organism>
<accession>A0ABY2UKZ9</accession>
<dbReference type="InterPro" id="IPR014553">
    <property type="entry name" value="Aminopept"/>
</dbReference>
<dbReference type="Proteomes" id="UP000306791">
    <property type="component" value="Unassembled WGS sequence"/>
</dbReference>
<dbReference type="PIRSF" id="PIRSF029285">
    <property type="entry name" value="Aminopept"/>
    <property type="match status" value="1"/>
</dbReference>
<feature type="compositionally biased region" description="Polar residues" evidence="1">
    <location>
        <begin position="373"/>
        <end position="397"/>
    </location>
</feature>
<evidence type="ECO:0000313" key="2">
    <source>
        <dbReference type="EMBL" id="TLM79087.1"/>
    </source>
</evidence>
<evidence type="ECO:0000313" key="3">
    <source>
        <dbReference type="Proteomes" id="UP000306791"/>
    </source>
</evidence>